<dbReference type="EMBL" id="CP025197">
    <property type="protein sequence ID" value="AUG56111.1"/>
    <property type="molecule type" value="Genomic_DNA"/>
</dbReference>
<dbReference type="Gene3D" id="3.30.1310.10">
    <property type="entry name" value="Nucleoid-associated protein YbaB-like domain"/>
    <property type="match status" value="1"/>
</dbReference>
<reference evidence="6 8" key="2">
    <citation type="journal article" date="2018" name="Syst. Appl. Microbiol.">
        <title>Characterization and high-quality draft genome sequence of Herbivorax saccincola A7, an anaerobic, alkaliphilic, thermophilic, cellulolytic, and xylanolytic bacterium.</title>
        <authorList>
            <person name="Aikawa S."/>
            <person name="Baramee S."/>
            <person name="Sermsathanaswadi J."/>
            <person name="Thianheng P."/>
            <person name="Tachaapaikoon C."/>
            <person name="Shikata A."/>
            <person name="Waeonukul R."/>
            <person name="Pason P."/>
            <person name="Ratanakhanokchai K."/>
            <person name="Kosugi A."/>
        </authorList>
    </citation>
    <scope>NUCLEOTIDE SEQUENCE [LARGE SCALE GENOMIC DNA]</scope>
    <source>
        <strain evidence="6 8">A7</strain>
    </source>
</reference>
<dbReference type="PIRSF" id="PIRSF004555">
    <property type="entry name" value="UCP004555"/>
    <property type="match status" value="1"/>
</dbReference>
<dbReference type="GO" id="GO:0043590">
    <property type="term" value="C:bacterial nucleoid"/>
    <property type="evidence" value="ECO:0007669"/>
    <property type="project" value="UniProtKB-UniRule"/>
</dbReference>
<reference evidence="5 7" key="1">
    <citation type="submission" date="2017-12" db="EMBL/GenBank/DDBJ databases">
        <title>Complete genome sequence of Herbivorax saccincola GGR1, a novel Cellulosome-producing hydrolytic bacterium in a thermophilic biogas plant, established by Illumina and Nanopore MinION sequencing.</title>
        <authorList>
            <person name="Pechtl A."/>
            <person name="Ruckert C."/>
            <person name="Koeck D.E."/>
            <person name="Maus I."/>
            <person name="Winkler A."/>
            <person name="Kalinowski J."/>
            <person name="Puhler A."/>
            <person name="Schwarz W.W."/>
            <person name="Zverlov V.V."/>
            <person name="Schluter A."/>
            <person name="Liebl W."/>
        </authorList>
    </citation>
    <scope>NUCLEOTIDE SEQUENCE [LARGE SCALE GENOMIC DNA]</scope>
    <source>
        <strain evidence="5">GGR1</strain>
        <strain evidence="7">SR1</strain>
    </source>
</reference>
<evidence type="ECO:0000313" key="8">
    <source>
        <dbReference type="Proteomes" id="UP000239720"/>
    </source>
</evidence>
<dbReference type="SUPFAM" id="SSF82607">
    <property type="entry name" value="YbaB-like"/>
    <property type="match status" value="1"/>
</dbReference>
<evidence type="ECO:0000313" key="5">
    <source>
        <dbReference type="EMBL" id="AUG56111.1"/>
    </source>
</evidence>
<dbReference type="AlphaFoldDB" id="A0A2K9EHX9"/>
<comment type="subcellular location">
    <subcellularLocation>
        <location evidence="3">Cytoplasm</location>
        <location evidence="3">Nucleoid</location>
    </subcellularLocation>
</comment>
<evidence type="ECO:0000256" key="3">
    <source>
        <dbReference type="HAMAP-Rule" id="MF_00274"/>
    </source>
</evidence>
<dbReference type="FunFam" id="3.30.1310.10:FF:000002">
    <property type="entry name" value="Nucleoid-associated protein IKC_06587"/>
    <property type="match status" value="1"/>
</dbReference>
<dbReference type="InterPro" id="IPR036894">
    <property type="entry name" value="YbaB-like_sf"/>
</dbReference>
<organism evidence="5 7">
    <name type="scientific">Acetivibrio saccincola</name>
    <dbReference type="NCBI Taxonomy" id="1677857"/>
    <lineage>
        <taxon>Bacteria</taxon>
        <taxon>Bacillati</taxon>
        <taxon>Bacillota</taxon>
        <taxon>Clostridia</taxon>
        <taxon>Eubacteriales</taxon>
        <taxon>Oscillospiraceae</taxon>
        <taxon>Acetivibrio</taxon>
    </lineage>
</organism>
<comment type="function">
    <text evidence="3">Binds to DNA and alters its conformation. May be involved in regulation of gene expression, nucleoid organization and DNA protection.</text>
</comment>
<name>A0A2K9EHX9_9FIRM</name>
<dbReference type="InterPro" id="IPR004401">
    <property type="entry name" value="YbaB/EbfC"/>
</dbReference>
<dbReference type="RefSeq" id="WP_101298554.1">
    <property type="nucleotide sequence ID" value="NZ_CP025197.1"/>
</dbReference>
<feature type="region of interest" description="Disordered" evidence="4">
    <location>
        <begin position="19"/>
        <end position="41"/>
    </location>
</feature>
<comment type="similarity">
    <text evidence="3">Belongs to the YbaB/EbfC family.</text>
</comment>
<dbReference type="HAMAP" id="MF_00274">
    <property type="entry name" value="DNA_YbaB_EbfC"/>
    <property type="match status" value="1"/>
</dbReference>
<keyword evidence="7" id="KW-1185">Reference proteome</keyword>
<keyword evidence="2 3" id="KW-0238">DNA-binding</keyword>
<dbReference type="Pfam" id="PF02575">
    <property type="entry name" value="YbaB_DNA_bd"/>
    <property type="match status" value="1"/>
</dbReference>
<proteinExistence type="inferred from homology"/>
<evidence type="ECO:0000313" key="7">
    <source>
        <dbReference type="Proteomes" id="UP000233534"/>
    </source>
</evidence>
<dbReference type="GO" id="GO:0005829">
    <property type="term" value="C:cytosol"/>
    <property type="evidence" value="ECO:0007669"/>
    <property type="project" value="TreeGrafter"/>
</dbReference>
<dbReference type="GO" id="GO:0003677">
    <property type="term" value="F:DNA binding"/>
    <property type="evidence" value="ECO:0007669"/>
    <property type="project" value="UniProtKB-UniRule"/>
</dbReference>
<accession>A0A2K9EHX9</accession>
<sequence length="113" mass="12161">MAKGRFPGMGGNMANLMKQAQKMQKEMEKLQEELKDREVEASAGGGAVTVVATGRKEIKDITIKPEVIDPDDVEMLQDLILAAANEALRKADEMVTNEMSKITGGIAGIPGLF</sequence>
<dbReference type="EMBL" id="NEMB01000003">
    <property type="protein sequence ID" value="PQQ65702.1"/>
    <property type="molecule type" value="Genomic_DNA"/>
</dbReference>
<dbReference type="PANTHER" id="PTHR33449">
    <property type="entry name" value="NUCLEOID-ASSOCIATED PROTEIN YBAB"/>
    <property type="match status" value="1"/>
</dbReference>
<evidence type="ECO:0000313" key="6">
    <source>
        <dbReference type="EMBL" id="PQQ65702.1"/>
    </source>
</evidence>
<evidence type="ECO:0000256" key="4">
    <source>
        <dbReference type="SAM" id="MobiDB-lite"/>
    </source>
</evidence>
<dbReference type="PANTHER" id="PTHR33449:SF1">
    <property type="entry name" value="NUCLEOID-ASSOCIATED PROTEIN YBAB"/>
    <property type="match status" value="1"/>
</dbReference>
<dbReference type="NCBIfam" id="TIGR00103">
    <property type="entry name" value="DNA_YbaB_EbfC"/>
    <property type="match status" value="1"/>
</dbReference>
<keyword evidence="1 3" id="KW-0963">Cytoplasm</keyword>
<dbReference type="Proteomes" id="UP000233534">
    <property type="component" value="Chromosome"/>
</dbReference>
<gene>
    <name evidence="6" type="ORF">B9R14_02235</name>
    <name evidence="5" type="ORF">HVS_00665</name>
</gene>
<evidence type="ECO:0000256" key="1">
    <source>
        <dbReference type="ARBA" id="ARBA00022490"/>
    </source>
</evidence>
<evidence type="ECO:0000256" key="2">
    <source>
        <dbReference type="ARBA" id="ARBA00023125"/>
    </source>
</evidence>
<protein>
    <recommendedName>
        <fullName evidence="3">Nucleoid-associated protein B9R14_02235</fullName>
    </recommendedName>
</protein>
<dbReference type="KEGG" id="hsc:HVS_00665"/>
<feature type="compositionally biased region" description="Basic and acidic residues" evidence="4">
    <location>
        <begin position="23"/>
        <end position="40"/>
    </location>
</feature>
<dbReference type="OrthoDB" id="9795263at2"/>
<comment type="subunit">
    <text evidence="3">Homodimer.</text>
</comment>
<dbReference type="Proteomes" id="UP000239720">
    <property type="component" value="Unassembled WGS sequence"/>
</dbReference>